<dbReference type="EMBL" id="RBOA01000470">
    <property type="protein sequence ID" value="RML95293.1"/>
    <property type="molecule type" value="Genomic_DNA"/>
</dbReference>
<name>A0A3M3A489_PSEA0</name>
<evidence type="ECO:0000313" key="6">
    <source>
        <dbReference type="Proteomes" id="UP000272627"/>
    </source>
</evidence>
<dbReference type="PANTHER" id="PTHR10204">
    <property type="entry name" value="NAD P H OXIDOREDUCTASE-RELATED"/>
    <property type="match status" value="1"/>
</dbReference>
<accession>A0A3M3A489</accession>
<feature type="domain" description="Flavodoxin-like fold" evidence="3">
    <location>
        <begin position="53"/>
        <end position="259"/>
    </location>
</feature>
<comment type="caution">
    <text evidence="5">The sequence shown here is derived from an EMBL/GenBank/DDBJ whole genome shotgun (WGS) entry which is preliminary data.</text>
</comment>
<keyword evidence="2" id="KW-0560">Oxidoreductase</keyword>
<dbReference type="InterPro" id="IPR051545">
    <property type="entry name" value="NAD(P)H_dehydrogenase_qn"/>
</dbReference>
<evidence type="ECO:0000259" key="3">
    <source>
        <dbReference type="Pfam" id="PF02525"/>
    </source>
</evidence>
<dbReference type="Gene3D" id="3.40.50.360">
    <property type="match status" value="1"/>
</dbReference>
<sequence length="316" mass="35388">MAQEVEGLLCAKNRKNRLRMIKTLGVRHPTVILRAITPAPLSLNFFDIEWNAMKALIVYAHPEPASFSAALKNTAVETLTRLGYQVVISDLYAMGWNPILSAVDFADRENGEFLDLSREQEYAFAQGTQSADVLSEQQKVADADLVLFHFPVWWFSMPAILKGWCDRVFSRGFGYAAGRKYDSGMFKGKQAMICLTTGTASTLYEPNGIDGDLLHVLWPIHNGILAYTGFTVLPPFSAWMPGRVTAEERSDYLLSYAERLESLDRAEPLFMHPWSDYDDTQRLKPGVAAKSGVQWNPSVGQSFVESADTFSKKQVK</sequence>
<dbReference type="Pfam" id="PF02525">
    <property type="entry name" value="Flavodoxin_2"/>
    <property type="match status" value="1"/>
</dbReference>
<evidence type="ECO:0000313" key="4">
    <source>
        <dbReference type="EMBL" id="GFZ62800.1"/>
    </source>
</evidence>
<organism evidence="5 6">
    <name type="scientific">Pseudomonas amygdali pv. eriobotryae</name>
    <dbReference type="NCBI Taxonomy" id="129137"/>
    <lineage>
        <taxon>Bacteria</taxon>
        <taxon>Pseudomonadati</taxon>
        <taxon>Pseudomonadota</taxon>
        <taxon>Gammaproteobacteria</taxon>
        <taxon>Pseudomonadales</taxon>
        <taxon>Pseudomonadaceae</taxon>
        <taxon>Pseudomonas</taxon>
        <taxon>Pseudomonas amygdali</taxon>
    </lineage>
</organism>
<dbReference type="FunFam" id="3.40.50.360:FF:000054">
    <property type="entry name" value="NAD(P)H dehydrogenase, quinone 1"/>
    <property type="match status" value="1"/>
</dbReference>
<dbReference type="AlphaFoldDB" id="A0A3M3A489"/>
<reference evidence="4" key="2">
    <citation type="submission" date="2020-09" db="EMBL/GenBank/DDBJ databases">
        <title>Pseudomonas syringae pv. eriobotryae genome sequence causing loquat canker disease.</title>
        <authorList>
            <person name="Fukuda S."/>
            <person name="Tashiro H."/>
            <person name="Nagano Y."/>
        </authorList>
    </citation>
    <scope>NUCLEOTIDE SEQUENCE</scope>
    <source>
        <strain evidence="4">AM001</strain>
    </source>
</reference>
<comment type="similarity">
    <text evidence="1">Belongs to the NAD(P)H dehydrogenase (quinone) family.</text>
</comment>
<dbReference type="SUPFAM" id="SSF52218">
    <property type="entry name" value="Flavoproteins"/>
    <property type="match status" value="1"/>
</dbReference>
<dbReference type="Proteomes" id="UP000630864">
    <property type="component" value="Unassembled WGS sequence"/>
</dbReference>
<dbReference type="GO" id="GO:0005829">
    <property type="term" value="C:cytosol"/>
    <property type="evidence" value="ECO:0007669"/>
    <property type="project" value="TreeGrafter"/>
</dbReference>
<dbReference type="InterPro" id="IPR029039">
    <property type="entry name" value="Flavoprotein-like_sf"/>
</dbReference>
<dbReference type="Proteomes" id="UP000272627">
    <property type="component" value="Unassembled WGS sequence"/>
</dbReference>
<evidence type="ECO:0000256" key="2">
    <source>
        <dbReference type="ARBA" id="ARBA00023002"/>
    </source>
</evidence>
<dbReference type="InterPro" id="IPR003680">
    <property type="entry name" value="Flavodoxin_fold"/>
</dbReference>
<protein>
    <submittedName>
        <fullName evidence="4">NAD(P)H dehydrogenase</fullName>
    </submittedName>
</protein>
<dbReference type="EMBL" id="BMZW01000051">
    <property type="protein sequence ID" value="GFZ62800.1"/>
    <property type="molecule type" value="Genomic_DNA"/>
</dbReference>
<reference evidence="5 6" key="1">
    <citation type="submission" date="2018-08" db="EMBL/GenBank/DDBJ databases">
        <title>Recombination of ecologically and evolutionarily significant loci maintains genetic cohesion in the Pseudomonas syringae species complex.</title>
        <authorList>
            <person name="Dillon M."/>
            <person name="Thakur S."/>
            <person name="Almeida R.N.D."/>
            <person name="Weir B.S."/>
            <person name="Guttman D.S."/>
        </authorList>
    </citation>
    <scope>NUCLEOTIDE SEQUENCE [LARGE SCALE GENOMIC DNA]</scope>
    <source>
        <strain evidence="5 6">ICMP 8636</strain>
    </source>
</reference>
<evidence type="ECO:0000313" key="5">
    <source>
        <dbReference type="EMBL" id="RML95293.1"/>
    </source>
</evidence>
<gene>
    <name evidence="5" type="ORF">ALQ86_01751</name>
    <name evidence="4" type="ORF">PSE10A_53110</name>
</gene>
<proteinExistence type="inferred from homology"/>
<evidence type="ECO:0000256" key="1">
    <source>
        <dbReference type="ARBA" id="ARBA00006252"/>
    </source>
</evidence>
<dbReference type="PANTHER" id="PTHR10204:SF34">
    <property type="entry name" value="NAD(P)H DEHYDROGENASE [QUINONE] 1 ISOFORM 1"/>
    <property type="match status" value="1"/>
</dbReference>
<dbReference type="GO" id="GO:0003955">
    <property type="term" value="F:NAD(P)H dehydrogenase (quinone) activity"/>
    <property type="evidence" value="ECO:0007669"/>
    <property type="project" value="TreeGrafter"/>
</dbReference>